<dbReference type="EMBL" id="JACGWL010000014">
    <property type="protein sequence ID" value="KAK4388557.1"/>
    <property type="molecule type" value="Genomic_DNA"/>
</dbReference>
<reference evidence="7" key="2">
    <citation type="journal article" date="2024" name="Plant">
        <title>Genomic evolution and insights into agronomic trait innovations of Sesamum species.</title>
        <authorList>
            <person name="Miao H."/>
            <person name="Wang L."/>
            <person name="Qu L."/>
            <person name="Liu H."/>
            <person name="Sun Y."/>
            <person name="Le M."/>
            <person name="Wang Q."/>
            <person name="Wei S."/>
            <person name="Zheng Y."/>
            <person name="Lin W."/>
            <person name="Duan Y."/>
            <person name="Cao H."/>
            <person name="Xiong S."/>
            <person name="Wang X."/>
            <person name="Wei L."/>
            <person name="Li C."/>
            <person name="Ma Q."/>
            <person name="Ju M."/>
            <person name="Zhao R."/>
            <person name="Li G."/>
            <person name="Mu C."/>
            <person name="Tian Q."/>
            <person name="Mei H."/>
            <person name="Zhang T."/>
            <person name="Gao T."/>
            <person name="Zhang H."/>
        </authorList>
    </citation>
    <scope>NUCLEOTIDE SEQUENCE</scope>
    <source>
        <strain evidence="7">K16</strain>
    </source>
</reference>
<dbReference type="Proteomes" id="UP001289374">
    <property type="component" value="Unassembled WGS sequence"/>
</dbReference>
<dbReference type="InterPro" id="IPR029063">
    <property type="entry name" value="SAM-dependent_MTases_sf"/>
</dbReference>
<feature type="region of interest" description="Disordered" evidence="6">
    <location>
        <begin position="308"/>
        <end position="338"/>
    </location>
</feature>
<dbReference type="GO" id="GO:0008168">
    <property type="term" value="F:methyltransferase activity"/>
    <property type="evidence" value="ECO:0007669"/>
    <property type="project" value="UniProtKB-KW"/>
</dbReference>
<evidence type="ECO:0000256" key="4">
    <source>
        <dbReference type="ARBA" id="ARBA00022723"/>
    </source>
</evidence>
<feature type="region of interest" description="Disordered" evidence="6">
    <location>
        <begin position="274"/>
        <end position="293"/>
    </location>
</feature>
<dbReference type="Gene3D" id="3.40.50.150">
    <property type="entry name" value="Vaccinia Virus protein VP39"/>
    <property type="match status" value="2"/>
</dbReference>
<dbReference type="Gene3D" id="1.10.1200.270">
    <property type="entry name" value="Methyltransferase, alpha-helical capping domain"/>
    <property type="match status" value="1"/>
</dbReference>
<evidence type="ECO:0000256" key="6">
    <source>
        <dbReference type="SAM" id="MobiDB-lite"/>
    </source>
</evidence>
<accession>A0AAE1W887</accession>
<dbReference type="Pfam" id="PF03492">
    <property type="entry name" value="Methyltransf_7"/>
    <property type="match status" value="2"/>
</dbReference>
<comment type="similarity">
    <text evidence="1">Belongs to the methyltransferase superfamily. Type-7 methyltransferase family.</text>
</comment>
<organism evidence="7 8">
    <name type="scientific">Sesamum angolense</name>
    <dbReference type="NCBI Taxonomy" id="2727404"/>
    <lineage>
        <taxon>Eukaryota</taxon>
        <taxon>Viridiplantae</taxon>
        <taxon>Streptophyta</taxon>
        <taxon>Embryophyta</taxon>
        <taxon>Tracheophyta</taxon>
        <taxon>Spermatophyta</taxon>
        <taxon>Magnoliopsida</taxon>
        <taxon>eudicotyledons</taxon>
        <taxon>Gunneridae</taxon>
        <taxon>Pentapetalae</taxon>
        <taxon>asterids</taxon>
        <taxon>lamiids</taxon>
        <taxon>Lamiales</taxon>
        <taxon>Pedaliaceae</taxon>
        <taxon>Sesamum</taxon>
    </lineage>
</organism>
<dbReference type="SUPFAM" id="SSF53335">
    <property type="entry name" value="S-adenosyl-L-methionine-dependent methyltransferases"/>
    <property type="match status" value="2"/>
</dbReference>
<comment type="caution">
    <text evidence="7">The sequence shown here is derived from an EMBL/GenBank/DDBJ whole genome shotgun (WGS) entry which is preliminary data.</text>
</comment>
<evidence type="ECO:0000313" key="8">
    <source>
        <dbReference type="Proteomes" id="UP001289374"/>
    </source>
</evidence>
<evidence type="ECO:0000256" key="5">
    <source>
        <dbReference type="ARBA" id="ARBA00022842"/>
    </source>
</evidence>
<dbReference type="PANTHER" id="PTHR31009">
    <property type="entry name" value="S-ADENOSYL-L-METHIONINE:CARBOXYL METHYLTRANSFERASE FAMILY PROTEIN"/>
    <property type="match status" value="1"/>
</dbReference>
<keyword evidence="3" id="KW-0808">Transferase</keyword>
<evidence type="ECO:0000313" key="7">
    <source>
        <dbReference type="EMBL" id="KAK4388557.1"/>
    </source>
</evidence>
<dbReference type="AlphaFoldDB" id="A0AAE1W887"/>
<keyword evidence="8" id="KW-1185">Reference proteome</keyword>
<proteinExistence type="inferred from homology"/>
<keyword evidence="2" id="KW-0489">Methyltransferase</keyword>
<evidence type="ECO:0000256" key="2">
    <source>
        <dbReference type="ARBA" id="ARBA00022603"/>
    </source>
</evidence>
<feature type="compositionally biased region" description="Gly residues" evidence="6">
    <location>
        <begin position="328"/>
        <end position="338"/>
    </location>
</feature>
<keyword evidence="4" id="KW-0479">Metal-binding</keyword>
<dbReference type="InterPro" id="IPR005299">
    <property type="entry name" value="MeTrfase_7"/>
</dbReference>
<sequence length="469" mass="51757">MEVERVLHMNGGVGEASYANNSLVQEKVISMTKPIIEAAVTELMMCSSSSMARRPAKSFCMAELGCSSGPNTLIVGMEFVKIVSRLCRKLGHDQLPEFQIQLNDLPGNDFNSIFKSFAPSFHAQLLQELGSSAPHCFLSGVPGSFYGRLFAAKSLHFVHSSYSLMWLSKVPERVEMNKENIYIASTSPASVITAYYEQFQRDFSSFLRCRSEEVVGGGKMVLTLLGGKVRVLPARSAAIFGSSWPSHSSNCCRRGGRRIWAREGARGRGWRWERRKEEGEGGGDGGGGDGVGGRRRIWHGWWRKEKRGRGRKEERGRGRRKEEKEEGAGGNSDGGGCSGGSLGMVAGLIEEEKLSSFNIPQYTPSLSEVKTEVEKEGSFTINHLEVSEIAWAACGGGGFYSPEYSKNGVDDGYNVAKCMRSVAEPLLVEHFGELIINQLFENYRNILSDCMSKEDTKFINVTVSMTRKE</sequence>
<reference evidence="7" key="1">
    <citation type="submission" date="2020-06" db="EMBL/GenBank/DDBJ databases">
        <authorList>
            <person name="Li T."/>
            <person name="Hu X."/>
            <person name="Zhang T."/>
            <person name="Song X."/>
            <person name="Zhang H."/>
            <person name="Dai N."/>
            <person name="Sheng W."/>
            <person name="Hou X."/>
            <person name="Wei L."/>
        </authorList>
    </citation>
    <scope>NUCLEOTIDE SEQUENCE</scope>
    <source>
        <strain evidence="7">K16</strain>
        <tissue evidence="7">Leaf</tissue>
    </source>
</reference>
<feature type="compositionally biased region" description="Gly residues" evidence="6">
    <location>
        <begin position="282"/>
        <end position="291"/>
    </location>
</feature>
<dbReference type="InterPro" id="IPR042086">
    <property type="entry name" value="MeTrfase_capping"/>
</dbReference>
<gene>
    <name evidence="7" type="ORF">Sango_2462300</name>
</gene>
<evidence type="ECO:0000256" key="1">
    <source>
        <dbReference type="ARBA" id="ARBA00007967"/>
    </source>
</evidence>
<protein>
    <submittedName>
        <fullName evidence="7">Salicylate carboxymethyltransferase</fullName>
    </submittedName>
</protein>
<name>A0AAE1W887_9LAMI</name>
<feature type="compositionally biased region" description="Basic and acidic residues" evidence="6">
    <location>
        <begin position="311"/>
        <end position="327"/>
    </location>
</feature>
<evidence type="ECO:0000256" key="3">
    <source>
        <dbReference type="ARBA" id="ARBA00022679"/>
    </source>
</evidence>
<keyword evidence="5" id="KW-0460">Magnesium</keyword>
<dbReference type="GO" id="GO:0046872">
    <property type="term" value="F:metal ion binding"/>
    <property type="evidence" value="ECO:0007669"/>
    <property type="project" value="UniProtKB-KW"/>
</dbReference>
<dbReference type="GO" id="GO:0032259">
    <property type="term" value="P:methylation"/>
    <property type="evidence" value="ECO:0007669"/>
    <property type="project" value="UniProtKB-KW"/>
</dbReference>